<keyword evidence="1" id="KW-1133">Transmembrane helix</keyword>
<organism evidence="2 3">
    <name type="scientific">[Eubacterium] hominis</name>
    <dbReference type="NCBI Taxonomy" id="2764325"/>
    <lineage>
        <taxon>Bacteria</taxon>
        <taxon>Bacillati</taxon>
        <taxon>Bacillota</taxon>
        <taxon>Erysipelotrichia</taxon>
        <taxon>Erysipelotrichales</taxon>
        <taxon>Erysipelotrichaceae</taxon>
        <taxon>Amedibacillus</taxon>
    </lineage>
</organism>
<keyword evidence="1" id="KW-0472">Membrane</keyword>
<sequence>MKRMDPMEKTKKVLQKTQAFNNRVCTKSKKISHPSKEVMEKGNHIGDIIAGGLIVVGGVQLCFGFPYYALGSSGIGIVTLISHRICKNLNH</sequence>
<protein>
    <submittedName>
        <fullName evidence="2">Uncharacterized protein</fullName>
    </submittedName>
</protein>
<keyword evidence="1" id="KW-0812">Transmembrane</keyword>
<dbReference type="Proteomes" id="UP000515856">
    <property type="component" value="Chromosome"/>
</dbReference>
<proteinExistence type="predicted"/>
<evidence type="ECO:0000313" key="3">
    <source>
        <dbReference type="Proteomes" id="UP000515856"/>
    </source>
</evidence>
<dbReference type="KEGG" id="ehn:H9Q80_01215"/>
<dbReference type="AlphaFoldDB" id="A0A7G9GP75"/>
<keyword evidence="3" id="KW-1185">Reference proteome</keyword>
<evidence type="ECO:0000313" key="2">
    <source>
        <dbReference type="EMBL" id="QNM12607.1"/>
    </source>
</evidence>
<name>A0A7G9GP75_9FIRM</name>
<accession>A0A7G9GP75</accession>
<gene>
    <name evidence="2" type="ORF">H9Q80_01215</name>
</gene>
<evidence type="ECO:0000256" key="1">
    <source>
        <dbReference type="SAM" id="Phobius"/>
    </source>
</evidence>
<dbReference type="EMBL" id="CP060636">
    <property type="protein sequence ID" value="QNM12607.1"/>
    <property type="molecule type" value="Genomic_DNA"/>
</dbReference>
<dbReference type="RefSeq" id="WP_117454252.1">
    <property type="nucleotide sequence ID" value="NZ_CP060636.1"/>
</dbReference>
<feature type="transmembrane region" description="Helical" evidence="1">
    <location>
        <begin position="48"/>
        <end position="70"/>
    </location>
</feature>
<reference evidence="2 3" key="1">
    <citation type="submission" date="2020-08" db="EMBL/GenBank/DDBJ databases">
        <authorList>
            <person name="Liu C."/>
            <person name="Sun Q."/>
        </authorList>
    </citation>
    <scope>NUCLEOTIDE SEQUENCE [LARGE SCALE GENOMIC DNA]</scope>
    <source>
        <strain evidence="2 3">NSJ-61</strain>
    </source>
</reference>